<reference evidence="3" key="2">
    <citation type="submission" date="2015-01" db="EMBL/GenBank/DDBJ databases">
        <title>Evolutionary Origins and Diversification of the Mycorrhizal Mutualists.</title>
        <authorList>
            <consortium name="DOE Joint Genome Institute"/>
            <consortium name="Mycorrhizal Genomics Consortium"/>
            <person name="Kohler A."/>
            <person name="Kuo A."/>
            <person name="Nagy L.G."/>
            <person name="Floudas D."/>
            <person name="Copeland A."/>
            <person name="Barry K.W."/>
            <person name="Cichocki N."/>
            <person name="Veneault-Fourrey C."/>
            <person name="LaButti K."/>
            <person name="Lindquist E.A."/>
            <person name="Lipzen A."/>
            <person name="Lundell T."/>
            <person name="Morin E."/>
            <person name="Murat C."/>
            <person name="Riley R."/>
            <person name="Ohm R."/>
            <person name="Sun H."/>
            <person name="Tunlid A."/>
            <person name="Henrissat B."/>
            <person name="Grigoriev I.V."/>
            <person name="Hibbett D.S."/>
            <person name="Martin F."/>
        </authorList>
    </citation>
    <scope>NUCLEOTIDE SEQUENCE [LARGE SCALE GENOMIC DNA]</scope>
    <source>
        <strain evidence="3">441</strain>
    </source>
</reference>
<dbReference type="EMBL" id="KN834590">
    <property type="protein sequence ID" value="KIK10540.1"/>
    <property type="molecule type" value="Genomic_DNA"/>
</dbReference>
<evidence type="ECO:0000256" key="1">
    <source>
        <dbReference type="SAM" id="Coils"/>
    </source>
</evidence>
<reference evidence="2 3" key="1">
    <citation type="submission" date="2014-04" db="EMBL/GenBank/DDBJ databases">
        <authorList>
            <consortium name="DOE Joint Genome Institute"/>
            <person name="Kuo A."/>
            <person name="Kohler A."/>
            <person name="Costa M.D."/>
            <person name="Nagy L.G."/>
            <person name="Floudas D."/>
            <person name="Copeland A."/>
            <person name="Barry K.W."/>
            <person name="Cichocki N."/>
            <person name="Veneault-Fourrey C."/>
            <person name="LaButti K."/>
            <person name="Lindquist E.A."/>
            <person name="Lipzen A."/>
            <person name="Lundell T."/>
            <person name="Morin E."/>
            <person name="Murat C."/>
            <person name="Sun H."/>
            <person name="Tunlid A."/>
            <person name="Henrissat B."/>
            <person name="Grigoriev I.V."/>
            <person name="Hibbett D.S."/>
            <person name="Martin F."/>
            <person name="Nordberg H.P."/>
            <person name="Cantor M.N."/>
            <person name="Hua S.X."/>
        </authorList>
    </citation>
    <scope>NUCLEOTIDE SEQUENCE [LARGE SCALE GENOMIC DNA]</scope>
    <source>
        <strain evidence="2 3">441</strain>
    </source>
</reference>
<sequence length="418" mass="47447">MKTLREEWAAQVHSQTQPLPRQSKTNGAKLLAHILSLEKSVQDYQSRVDQLEMELVNDRVNDIMDFDLQRTAARSLLSKATKALQQKKSALGVSAQTDLYLLRNNKWLQTQTNAQALKVRIRERLRQRKFELERLEGSSRNSVNGNHLQSHVESSIKRREPAISHLITTYNTLCDELLGMIRLQKAPPGAIPPLPIPTKGIFQLDVDSDIWQDSGSGEGSSEPPKWLVDAGVCKGIRLMLEVDRCNEEERRLSREQSVLQEWFSMEWQNLQRTLENAAEYYKYHLQLHSHALLAVYLDWEAKVQHIPHAWVPSRNWGPTGEDVAKFVAAASHDPGVKEGAEHPTDNLSEDYESDAVGILSEGDDELLLGMEEMLLEGECNMGESGEEEITDDEEWLEDIGNGYLPSSPVKLPTKRCRH</sequence>
<organism evidence="2 3">
    <name type="scientific">Pisolithus microcarpus 441</name>
    <dbReference type="NCBI Taxonomy" id="765257"/>
    <lineage>
        <taxon>Eukaryota</taxon>
        <taxon>Fungi</taxon>
        <taxon>Dikarya</taxon>
        <taxon>Basidiomycota</taxon>
        <taxon>Agaricomycotina</taxon>
        <taxon>Agaricomycetes</taxon>
        <taxon>Agaricomycetidae</taxon>
        <taxon>Boletales</taxon>
        <taxon>Sclerodermatineae</taxon>
        <taxon>Pisolithaceae</taxon>
        <taxon>Pisolithus</taxon>
    </lineage>
</organism>
<dbReference type="Proteomes" id="UP000054018">
    <property type="component" value="Unassembled WGS sequence"/>
</dbReference>
<evidence type="ECO:0000313" key="2">
    <source>
        <dbReference type="EMBL" id="KIK10540.1"/>
    </source>
</evidence>
<protein>
    <submittedName>
        <fullName evidence="2">Uncharacterized protein</fullName>
    </submittedName>
</protein>
<dbReference type="AlphaFoldDB" id="A0A0C9XE52"/>
<proteinExistence type="predicted"/>
<name>A0A0C9XE52_9AGAM</name>
<keyword evidence="1" id="KW-0175">Coiled coil</keyword>
<dbReference type="OrthoDB" id="2678760at2759"/>
<keyword evidence="3" id="KW-1185">Reference proteome</keyword>
<dbReference type="PANTHER" id="PTHR33096:SF1">
    <property type="entry name" value="CXC1-LIKE CYSTEINE CLUSTER ASSOCIATED WITH KDZ TRANSPOSASES DOMAIN-CONTAINING PROTEIN"/>
    <property type="match status" value="1"/>
</dbReference>
<feature type="coiled-coil region" evidence="1">
    <location>
        <begin position="34"/>
        <end position="61"/>
    </location>
</feature>
<dbReference type="HOGENOM" id="CLU_055157_2_0_1"/>
<dbReference type="PANTHER" id="PTHR33096">
    <property type="entry name" value="CXC2 DOMAIN-CONTAINING PROTEIN"/>
    <property type="match status" value="1"/>
</dbReference>
<evidence type="ECO:0000313" key="3">
    <source>
        <dbReference type="Proteomes" id="UP000054018"/>
    </source>
</evidence>
<accession>A0A0C9XE52</accession>
<gene>
    <name evidence="2" type="ORF">PISMIDRAFT_20296</name>
</gene>
<dbReference type="STRING" id="765257.A0A0C9XE52"/>